<dbReference type="Pfam" id="PF05065">
    <property type="entry name" value="Phage_capsid"/>
    <property type="match status" value="1"/>
</dbReference>
<dbReference type="GO" id="GO:0044423">
    <property type="term" value="C:virion component"/>
    <property type="evidence" value="ECO:0007669"/>
    <property type="project" value="UniProtKB-KW"/>
</dbReference>
<dbReference type="EMBL" id="LAZR01000866">
    <property type="protein sequence ID" value="KKN55908.1"/>
    <property type="molecule type" value="Genomic_DNA"/>
</dbReference>
<evidence type="ECO:0000256" key="1">
    <source>
        <dbReference type="ARBA" id="ARBA00004328"/>
    </source>
</evidence>
<feature type="compositionally biased region" description="Basic and acidic residues" evidence="3">
    <location>
        <begin position="103"/>
        <end position="119"/>
    </location>
</feature>
<reference evidence="5" key="1">
    <citation type="journal article" date="2015" name="Nature">
        <title>Complex archaea that bridge the gap between prokaryotes and eukaryotes.</title>
        <authorList>
            <person name="Spang A."/>
            <person name="Saw J.H."/>
            <person name="Jorgensen S.L."/>
            <person name="Zaremba-Niedzwiedzka K."/>
            <person name="Martijn J."/>
            <person name="Lind A.E."/>
            <person name="van Eijk R."/>
            <person name="Schleper C."/>
            <person name="Guy L."/>
            <person name="Ettema T.J."/>
        </authorList>
    </citation>
    <scope>NUCLEOTIDE SEQUENCE</scope>
</reference>
<evidence type="ECO:0000256" key="3">
    <source>
        <dbReference type="SAM" id="MobiDB-lite"/>
    </source>
</evidence>
<evidence type="ECO:0000313" key="5">
    <source>
        <dbReference type="EMBL" id="KKN55908.1"/>
    </source>
</evidence>
<feature type="region of interest" description="Disordered" evidence="3">
    <location>
        <begin position="26"/>
        <end position="122"/>
    </location>
</feature>
<dbReference type="InterPro" id="IPR024455">
    <property type="entry name" value="Phage_capsid"/>
</dbReference>
<keyword evidence="2" id="KW-0946">Virion</keyword>
<feature type="compositionally biased region" description="Basic and acidic residues" evidence="3">
    <location>
        <begin position="40"/>
        <end position="58"/>
    </location>
</feature>
<feature type="compositionally biased region" description="Acidic residues" evidence="3">
    <location>
        <begin position="82"/>
        <end position="93"/>
    </location>
</feature>
<sequence>MPTMEAERRLSEQALALLTEAREIINAASDEGLSEEDEGRVDVLMEKHTETKGQADKLKKTRDTRKAIEDGIEEHLRGSSSNDEEGEDEEEDGETRKITPAADESRRENRRQSPERKAQSDAFNRFLRYGQAALGEAEVRVLTEGAEAAGGFLVPEDFRAELIKRIPGLTVIRQRATVGQTSRDVVTVPTVTGGDDMFTSGVRITWIEETPSDDKGLTDPAFGQERIPINKMMAKTRVSKDLLLDSAVDVTSLITMLYAEAVAMAEDQAFLTGNGVERPAGILDSGSGIGNTDAVFVALDTTDVADPIIDAFYAVAQQYRGNGIWIMRSVVEAKIRKVKDTQNQYIWQPGLSAGAPGTILGRPVFSSEFMPADAQNNVVMLFGDMRGYWIFDRLDMEIQRLDERYAEQSQIGYVLTRRLGGQVTQSYMFRTLTRTGA</sequence>
<protein>
    <recommendedName>
        <fullName evidence="4">Phage capsid-like C-terminal domain-containing protein</fullName>
    </recommendedName>
</protein>
<comment type="caution">
    <text evidence="5">The sequence shown here is derived from an EMBL/GenBank/DDBJ whole genome shotgun (WGS) entry which is preliminary data.</text>
</comment>
<feature type="compositionally biased region" description="Basic and acidic residues" evidence="3">
    <location>
        <begin position="64"/>
        <end position="77"/>
    </location>
</feature>
<evidence type="ECO:0000259" key="4">
    <source>
        <dbReference type="Pfam" id="PF05065"/>
    </source>
</evidence>
<organism evidence="5">
    <name type="scientific">marine sediment metagenome</name>
    <dbReference type="NCBI Taxonomy" id="412755"/>
    <lineage>
        <taxon>unclassified sequences</taxon>
        <taxon>metagenomes</taxon>
        <taxon>ecological metagenomes</taxon>
    </lineage>
</organism>
<feature type="domain" description="Phage capsid-like C-terminal" evidence="4">
    <location>
        <begin position="150"/>
        <end position="430"/>
    </location>
</feature>
<proteinExistence type="predicted"/>
<dbReference type="SUPFAM" id="SSF56563">
    <property type="entry name" value="Major capsid protein gp5"/>
    <property type="match status" value="1"/>
</dbReference>
<comment type="subcellular location">
    <subcellularLocation>
        <location evidence="1">Virion</location>
    </subcellularLocation>
</comment>
<gene>
    <name evidence="5" type="ORF">LCGC14_0577510</name>
</gene>
<accession>A0A0F9UQN6</accession>
<name>A0A0F9UQN6_9ZZZZ</name>
<dbReference type="Gene3D" id="3.30.2320.10">
    <property type="entry name" value="hypothetical protein PF0899 domain"/>
    <property type="match status" value="1"/>
</dbReference>
<evidence type="ECO:0000256" key="2">
    <source>
        <dbReference type="ARBA" id="ARBA00022844"/>
    </source>
</evidence>
<dbReference type="AlphaFoldDB" id="A0A0F9UQN6"/>
<dbReference type="Gene3D" id="3.30.2400.10">
    <property type="entry name" value="Major capsid protein gp5"/>
    <property type="match status" value="1"/>
</dbReference>
<dbReference type="InterPro" id="IPR054612">
    <property type="entry name" value="Phage_capsid-like_C"/>
</dbReference>
<dbReference type="NCBIfam" id="TIGR01554">
    <property type="entry name" value="major_cap_HK97"/>
    <property type="match status" value="1"/>
</dbReference>